<dbReference type="Pfam" id="PF18962">
    <property type="entry name" value="Por_Secre_tail"/>
    <property type="match status" value="1"/>
</dbReference>
<sequence length="325" mass="36080">MKTKYILWFFCFNTLLGLGQKSITEIEYFFDTDPGTGNAVNVDVTDIANLNETLTIPVNSLTSGIHILHMRTKNNANKWSLYARQTFYLANFSSALNNTITEAEYFFDTDPGVGNAEPLSISNGTSLNNTFTIPLNSVSTGIHILHIRVKNNFNQWSLYGRQVLYKSTQISNNTIVAAEFFIDTDPGVGNATAIALTESATVDETLNIPVPINLSAGDHILHIRVKSSNGTWSLYGKPEFSTTLSNEETAFKDFKIYPNPVENILHLSIQNNTIEHMQLVDMSGQVILEASTNMEQLNVSKLPTGMYLLQIKTRGGSISKKIIKK</sequence>
<dbReference type="Proteomes" id="UP001597061">
    <property type="component" value="Unassembled WGS sequence"/>
</dbReference>
<keyword evidence="1" id="KW-0732">Signal</keyword>
<proteinExistence type="predicted"/>
<protein>
    <submittedName>
        <fullName evidence="3">T9SS type A sorting domain-containing protein</fullName>
    </submittedName>
</protein>
<comment type="caution">
    <text evidence="3">The sequence shown here is derived from an EMBL/GenBank/DDBJ whole genome shotgun (WGS) entry which is preliminary data.</text>
</comment>
<evidence type="ECO:0000313" key="3">
    <source>
        <dbReference type="EMBL" id="MFD0989656.1"/>
    </source>
</evidence>
<keyword evidence="4" id="KW-1185">Reference proteome</keyword>
<dbReference type="EMBL" id="JBHTJI010000001">
    <property type="protein sequence ID" value="MFD0989656.1"/>
    <property type="molecule type" value="Genomic_DNA"/>
</dbReference>
<dbReference type="RefSeq" id="WP_379925236.1">
    <property type="nucleotide sequence ID" value="NZ_JBHTJI010000001.1"/>
</dbReference>
<name>A0ABW3JHD7_9FLAO</name>
<organism evidence="3 4">
    <name type="scientific">Mariniflexile jejuense</name>
    <dbReference type="NCBI Taxonomy" id="1173582"/>
    <lineage>
        <taxon>Bacteria</taxon>
        <taxon>Pseudomonadati</taxon>
        <taxon>Bacteroidota</taxon>
        <taxon>Flavobacteriia</taxon>
        <taxon>Flavobacteriales</taxon>
        <taxon>Flavobacteriaceae</taxon>
        <taxon>Mariniflexile</taxon>
    </lineage>
</organism>
<dbReference type="InterPro" id="IPR026444">
    <property type="entry name" value="Secre_tail"/>
</dbReference>
<feature type="domain" description="Secretion system C-terminal sorting" evidence="2">
    <location>
        <begin position="256"/>
        <end position="323"/>
    </location>
</feature>
<dbReference type="NCBIfam" id="TIGR04183">
    <property type="entry name" value="Por_Secre_tail"/>
    <property type="match status" value="1"/>
</dbReference>
<evidence type="ECO:0000256" key="1">
    <source>
        <dbReference type="ARBA" id="ARBA00022729"/>
    </source>
</evidence>
<reference evidence="4" key="1">
    <citation type="journal article" date="2019" name="Int. J. Syst. Evol. Microbiol.">
        <title>The Global Catalogue of Microorganisms (GCM) 10K type strain sequencing project: providing services to taxonomists for standard genome sequencing and annotation.</title>
        <authorList>
            <consortium name="The Broad Institute Genomics Platform"/>
            <consortium name="The Broad Institute Genome Sequencing Center for Infectious Disease"/>
            <person name="Wu L."/>
            <person name="Ma J."/>
        </authorList>
    </citation>
    <scope>NUCLEOTIDE SEQUENCE [LARGE SCALE GENOMIC DNA]</scope>
    <source>
        <strain evidence="4">CCUG 62414</strain>
    </source>
</reference>
<evidence type="ECO:0000313" key="4">
    <source>
        <dbReference type="Proteomes" id="UP001597061"/>
    </source>
</evidence>
<evidence type="ECO:0000259" key="2">
    <source>
        <dbReference type="Pfam" id="PF18962"/>
    </source>
</evidence>
<gene>
    <name evidence="3" type="ORF">ACFQ1R_06075</name>
</gene>
<accession>A0ABW3JHD7</accession>